<dbReference type="Proteomes" id="UP001562354">
    <property type="component" value="Unassembled WGS sequence"/>
</dbReference>
<comment type="caution">
    <text evidence="4">The sequence shown here is derived from an EMBL/GenBank/DDBJ whole genome shotgun (WGS) entry which is preliminary data.</text>
</comment>
<reference evidence="4 5" key="1">
    <citation type="submission" date="2024-07" db="EMBL/GenBank/DDBJ databases">
        <title>Draft sequence of the Neodothiora populina.</title>
        <authorList>
            <person name="Drown D.D."/>
            <person name="Schuette U.S."/>
            <person name="Buechlein A.B."/>
            <person name="Rusch D.R."/>
            <person name="Winton L.W."/>
            <person name="Adams G.A."/>
        </authorList>
    </citation>
    <scope>NUCLEOTIDE SEQUENCE [LARGE SCALE GENOMIC DNA]</scope>
    <source>
        <strain evidence="4 5">CPC 39397</strain>
    </source>
</reference>
<dbReference type="InterPro" id="IPR026569">
    <property type="entry name" value="Ribosomal_bL28"/>
</dbReference>
<evidence type="ECO:0000313" key="4">
    <source>
        <dbReference type="EMBL" id="KAL1303918.1"/>
    </source>
</evidence>
<dbReference type="Pfam" id="PF00830">
    <property type="entry name" value="Ribosomal_L28"/>
    <property type="match status" value="1"/>
</dbReference>
<dbReference type="EMBL" id="JBFMKM010000009">
    <property type="protein sequence ID" value="KAL1303918.1"/>
    <property type="molecule type" value="Genomic_DNA"/>
</dbReference>
<organism evidence="4 5">
    <name type="scientific">Neodothiora populina</name>
    <dbReference type="NCBI Taxonomy" id="2781224"/>
    <lineage>
        <taxon>Eukaryota</taxon>
        <taxon>Fungi</taxon>
        <taxon>Dikarya</taxon>
        <taxon>Ascomycota</taxon>
        <taxon>Pezizomycotina</taxon>
        <taxon>Dothideomycetes</taxon>
        <taxon>Dothideomycetidae</taxon>
        <taxon>Dothideales</taxon>
        <taxon>Dothioraceae</taxon>
        <taxon>Neodothiora</taxon>
    </lineage>
</organism>
<dbReference type="SUPFAM" id="SSF143800">
    <property type="entry name" value="L28p-like"/>
    <property type="match status" value="1"/>
</dbReference>
<sequence>MFSALRPRCLHAVESRAFSTSTRLSWKSHKNALAEAHENLPPYPHGPARWYKQSDKGLYGGQRVRFGNNVSKDTETKSRRTWHPNIMRKSLFSKALNRRIRVRVSTRVLRTIDKVGGLDEYLLGEKSARIRELGMEGWRLRCIVMATKSVQDRFNMQRVALGLPQVDYAALALETAEMPPELIGQNVEDSEFLVEEDQDVEEIASTGAESKEIGA</sequence>
<dbReference type="Gene3D" id="2.30.170.40">
    <property type="entry name" value="Ribosomal protein L28/L24"/>
    <property type="match status" value="1"/>
</dbReference>
<dbReference type="InterPro" id="IPR034704">
    <property type="entry name" value="Ribosomal_bL28/bL31-like_sf"/>
</dbReference>
<evidence type="ECO:0000313" key="5">
    <source>
        <dbReference type="Proteomes" id="UP001562354"/>
    </source>
</evidence>
<dbReference type="RefSeq" id="XP_069200193.1">
    <property type="nucleotide sequence ID" value="XM_069343401.1"/>
</dbReference>
<dbReference type="PANTHER" id="PTHR13528:SF2">
    <property type="entry name" value="LARGE RIBOSOMAL SUBUNIT PROTEIN BL28M"/>
    <property type="match status" value="1"/>
</dbReference>
<gene>
    <name evidence="4" type="ORF">AAFC00_000372</name>
</gene>
<comment type="similarity">
    <text evidence="1">Belongs to the bacterial ribosomal protein bL28 family.</text>
</comment>
<evidence type="ECO:0000256" key="1">
    <source>
        <dbReference type="ARBA" id="ARBA00008760"/>
    </source>
</evidence>
<dbReference type="HAMAP" id="MF_00373">
    <property type="entry name" value="Ribosomal_bL28"/>
    <property type="match status" value="1"/>
</dbReference>
<dbReference type="PANTHER" id="PTHR13528">
    <property type="entry name" value="39S RIBOSOMAL PROTEIN L28, MITOCHONDRIAL"/>
    <property type="match status" value="1"/>
</dbReference>
<evidence type="ECO:0000256" key="2">
    <source>
        <dbReference type="ARBA" id="ARBA00022980"/>
    </source>
</evidence>
<dbReference type="InterPro" id="IPR037147">
    <property type="entry name" value="Ribosomal_bL28_sf"/>
</dbReference>
<keyword evidence="3" id="KW-0687">Ribonucleoprotein</keyword>
<keyword evidence="2" id="KW-0689">Ribosomal protein</keyword>
<name>A0ABR3PCN4_9PEZI</name>
<accession>A0ABR3PCN4</accession>
<evidence type="ECO:0000256" key="3">
    <source>
        <dbReference type="ARBA" id="ARBA00023274"/>
    </source>
</evidence>
<protein>
    <submittedName>
        <fullName evidence="4">Uncharacterized protein</fullName>
    </submittedName>
</protein>
<keyword evidence="5" id="KW-1185">Reference proteome</keyword>
<dbReference type="GeneID" id="95974075"/>
<proteinExistence type="inferred from homology"/>